<proteinExistence type="predicted"/>
<feature type="transmembrane region" description="Helical" evidence="1">
    <location>
        <begin position="23"/>
        <end position="41"/>
    </location>
</feature>
<dbReference type="EMBL" id="VSFF01000006">
    <property type="protein sequence ID" value="TYC14326.1"/>
    <property type="molecule type" value="Genomic_DNA"/>
</dbReference>
<dbReference type="AlphaFoldDB" id="A0A5D0U9E2"/>
<dbReference type="OrthoDB" id="122519at2"/>
<reference evidence="2 3" key="1">
    <citation type="submission" date="2019-08" db="EMBL/GenBank/DDBJ databases">
        <title>Actinomadura sp. nov. CYP1-5 isolated from mountain soil.</title>
        <authorList>
            <person name="Songsumanus A."/>
            <person name="Kuncharoen N."/>
            <person name="Kudo T."/>
            <person name="Yuki M."/>
            <person name="Igarashi Y."/>
            <person name="Tanasupawat S."/>
        </authorList>
    </citation>
    <scope>NUCLEOTIDE SEQUENCE [LARGE SCALE GENOMIC DNA]</scope>
    <source>
        <strain evidence="2 3">GKU157</strain>
    </source>
</reference>
<evidence type="ECO:0000313" key="3">
    <source>
        <dbReference type="Proteomes" id="UP000322634"/>
    </source>
</evidence>
<gene>
    <name evidence="2" type="ORF">FXF65_15780</name>
</gene>
<name>A0A5D0U9E2_9ACTN</name>
<dbReference type="RefSeq" id="WP_148350717.1">
    <property type="nucleotide sequence ID" value="NZ_JBHSBF010000036.1"/>
</dbReference>
<protein>
    <submittedName>
        <fullName evidence="2">CbtB-domain containing protein</fullName>
    </submittedName>
</protein>
<dbReference type="Pfam" id="PF09489">
    <property type="entry name" value="CbtB"/>
    <property type="match status" value="1"/>
</dbReference>
<dbReference type="InterPro" id="IPR012667">
    <property type="entry name" value="CbtB_put"/>
</dbReference>
<dbReference type="Proteomes" id="UP000322634">
    <property type="component" value="Unassembled WGS sequence"/>
</dbReference>
<keyword evidence="3" id="KW-1185">Reference proteome</keyword>
<keyword evidence="1" id="KW-0472">Membrane</keyword>
<sequence length="72" mass="7584">MANPAAPVAPSRPVPARLPLREIVPWAVFAAVLGLVILYFVGAEQGAVSLFGGTGIHEFMHDGRHLLGSPCH</sequence>
<keyword evidence="1" id="KW-1133">Transmembrane helix</keyword>
<keyword evidence="1" id="KW-0812">Transmembrane</keyword>
<evidence type="ECO:0000313" key="2">
    <source>
        <dbReference type="EMBL" id="TYC14326.1"/>
    </source>
</evidence>
<accession>A0A5D0U9E2</accession>
<organism evidence="2 3">
    <name type="scientific">Actinomadura syzygii</name>
    <dbReference type="NCBI Taxonomy" id="1427538"/>
    <lineage>
        <taxon>Bacteria</taxon>
        <taxon>Bacillati</taxon>
        <taxon>Actinomycetota</taxon>
        <taxon>Actinomycetes</taxon>
        <taxon>Streptosporangiales</taxon>
        <taxon>Thermomonosporaceae</taxon>
        <taxon>Actinomadura</taxon>
    </lineage>
</organism>
<comment type="caution">
    <text evidence="2">The sequence shown here is derived from an EMBL/GenBank/DDBJ whole genome shotgun (WGS) entry which is preliminary data.</text>
</comment>
<evidence type="ECO:0000256" key="1">
    <source>
        <dbReference type="SAM" id="Phobius"/>
    </source>
</evidence>